<feature type="transmembrane region" description="Helical" evidence="1">
    <location>
        <begin position="223"/>
        <end position="244"/>
    </location>
</feature>
<protein>
    <submittedName>
        <fullName evidence="5">EAL domain-containing protein</fullName>
    </submittedName>
</protein>
<dbReference type="InterPro" id="IPR000160">
    <property type="entry name" value="GGDEF_dom"/>
</dbReference>
<dbReference type="SMART" id="SM00052">
    <property type="entry name" value="EAL"/>
    <property type="match status" value="1"/>
</dbReference>
<feature type="transmembrane region" description="Helical" evidence="1">
    <location>
        <begin position="79"/>
        <end position="96"/>
    </location>
</feature>
<feature type="transmembrane region" description="Helical" evidence="1">
    <location>
        <begin position="141"/>
        <end position="162"/>
    </location>
</feature>
<keyword evidence="1" id="KW-1133">Transmembrane helix</keyword>
<dbReference type="SMART" id="SM00267">
    <property type="entry name" value="GGDEF"/>
    <property type="match status" value="1"/>
</dbReference>
<evidence type="ECO:0000259" key="2">
    <source>
        <dbReference type="PROSITE" id="PS50883"/>
    </source>
</evidence>
<dbReference type="NCBIfam" id="TIGR00254">
    <property type="entry name" value="GGDEF"/>
    <property type="match status" value="1"/>
</dbReference>
<dbReference type="PROSITE" id="PS50883">
    <property type="entry name" value="EAL"/>
    <property type="match status" value="1"/>
</dbReference>
<dbReference type="Gene3D" id="3.30.70.270">
    <property type="match status" value="1"/>
</dbReference>
<dbReference type="InterPro" id="IPR043128">
    <property type="entry name" value="Rev_trsase/Diguanyl_cyclase"/>
</dbReference>
<evidence type="ECO:0000256" key="1">
    <source>
        <dbReference type="PROSITE-ProRule" id="PRU00244"/>
    </source>
</evidence>
<dbReference type="RefSeq" id="WP_408159640.1">
    <property type="nucleotide sequence ID" value="NZ_JAQQFM010000008.1"/>
</dbReference>
<dbReference type="InterPro" id="IPR029787">
    <property type="entry name" value="Nucleotide_cyclase"/>
</dbReference>
<feature type="transmembrane region" description="Helical" evidence="1">
    <location>
        <begin position="41"/>
        <end position="59"/>
    </location>
</feature>
<dbReference type="SUPFAM" id="SSF55073">
    <property type="entry name" value="Nucleotide cyclase"/>
    <property type="match status" value="1"/>
</dbReference>
<dbReference type="CDD" id="cd01949">
    <property type="entry name" value="GGDEF"/>
    <property type="match status" value="1"/>
</dbReference>
<feature type="domain" description="GGDEF" evidence="3">
    <location>
        <begin position="295"/>
        <end position="428"/>
    </location>
</feature>
<keyword evidence="1" id="KW-0472">Membrane</keyword>
<feature type="transmembrane region" description="Helical" evidence="1">
    <location>
        <begin position="183"/>
        <end position="203"/>
    </location>
</feature>
<accession>A0ABW9AC14</accession>
<comment type="caution">
    <text evidence="5">The sequence shown here is derived from an EMBL/GenBank/DDBJ whole genome shotgun (WGS) entry which is preliminary data.</text>
</comment>
<dbReference type="Pfam" id="PF00563">
    <property type="entry name" value="EAL"/>
    <property type="match status" value="1"/>
</dbReference>
<dbReference type="EMBL" id="JAQQFM010000008">
    <property type="protein sequence ID" value="MFL9926441.1"/>
    <property type="molecule type" value="Genomic_DNA"/>
</dbReference>
<dbReference type="PROSITE" id="PS50887">
    <property type="entry name" value="GGDEF"/>
    <property type="match status" value="1"/>
</dbReference>
<dbReference type="InterPro" id="IPR005330">
    <property type="entry name" value="MHYT_dom"/>
</dbReference>
<dbReference type="PROSITE" id="PS50924">
    <property type="entry name" value="MHYT"/>
    <property type="match status" value="1"/>
</dbReference>
<dbReference type="CDD" id="cd01948">
    <property type="entry name" value="EAL"/>
    <property type="match status" value="1"/>
</dbReference>
<dbReference type="Gene3D" id="3.20.20.450">
    <property type="entry name" value="EAL domain"/>
    <property type="match status" value="1"/>
</dbReference>
<organism evidence="5 6">
    <name type="scientific">Herbaspirillum lusitanum</name>
    <dbReference type="NCBI Taxonomy" id="213312"/>
    <lineage>
        <taxon>Bacteria</taxon>
        <taxon>Pseudomonadati</taxon>
        <taxon>Pseudomonadota</taxon>
        <taxon>Betaproteobacteria</taxon>
        <taxon>Burkholderiales</taxon>
        <taxon>Oxalobacteraceae</taxon>
        <taxon>Herbaspirillum</taxon>
    </lineage>
</organism>
<evidence type="ECO:0000259" key="3">
    <source>
        <dbReference type="PROSITE" id="PS50887"/>
    </source>
</evidence>
<evidence type="ECO:0000313" key="5">
    <source>
        <dbReference type="EMBL" id="MFL9926441.1"/>
    </source>
</evidence>
<keyword evidence="6" id="KW-1185">Reference proteome</keyword>
<proteinExistence type="predicted"/>
<dbReference type="Pfam" id="PF00990">
    <property type="entry name" value="GGDEF"/>
    <property type="match status" value="1"/>
</dbReference>
<evidence type="ECO:0000259" key="4">
    <source>
        <dbReference type="PROSITE" id="PS50924"/>
    </source>
</evidence>
<evidence type="ECO:0000313" key="6">
    <source>
        <dbReference type="Proteomes" id="UP001629246"/>
    </source>
</evidence>
<feature type="transmembrane region" description="Helical" evidence="1">
    <location>
        <begin position="6"/>
        <end position="25"/>
    </location>
</feature>
<dbReference type="InterPro" id="IPR001633">
    <property type="entry name" value="EAL_dom"/>
</dbReference>
<dbReference type="InterPro" id="IPR052155">
    <property type="entry name" value="Biofilm_reg_signaling"/>
</dbReference>
<gene>
    <name evidence="5" type="ORF">PQR62_19350</name>
</gene>
<feature type="transmembrane region" description="Helical" evidence="1">
    <location>
        <begin position="108"/>
        <end position="129"/>
    </location>
</feature>
<feature type="domain" description="EAL" evidence="2">
    <location>
        <begin position="437"/>
        <end position="715"/>
    </location>
</feature>
<name>A0ABW9AC14_9BURK</name>
<dbReference type="SUPFAM" id="SSF141868">
    <property type="entry name" value="EAL domain-like"/>
    <property type="match status" value="1"/>
</dbReference>
<feature type="domain" description="MHYT" evidence="4">
    <location>
        <begin position="5"/>
        <end position="207"/>
    </location>
</feature>
<dbReference type="PANTHER" id="PTHR44757:SF2">
    <property type="entry name" value="BIOFILM ARCHITECTURE MAINTENANCE PROTEIN MBAA"/>
    <property type="match status" value="1"/>
</dbReference>
<sequence>MAGSYNFLLLCFALLVTSLACYAALEISERVAAQEAQYRRMWLALGGVVFGLGIWAASYTTLAALRLPLAGKLGFDGRLMMLALLLSTGSAFYLLHLSALRRAGRGRLLIGGLMIGAALNAIFHISLASMQLAPAIRYNQALLLFALLATEGAAIFGIFLFSATNLRKAAAISSLHAQQIRRIVAALLVGAALIACNCLGVSASAFPMEGISRAAHAISRDHLLNGIVFGAFLMMAAALVFSGAHRNRTLKKIVGRTNDKLLHFATHDVLTGLPNRALLSERILHAIQVSRRSGKTFSVLFMDLDGFKGINDSLGHSVGDGLLVAVAQRIRACIRGEDMVARIGGDEFVVVMSNLSSPEVVEQLAENILAALRHDFQVEESTLRVTSSIGISVFPNSGESVDALMKNADAAMYEAKQSGRNTYRFFEPAMHASAMRHLTVRQALQEALEKQQFSLHFQPKYRGIHGGLNGGVNGGTSGGTNAAAAASGERELTGVEALLRWKHPELGDMSPVEFIPIAERSGQIIAIGDWVLREVCAQIKRWDEAGGKPVKVALNLSPLQMRPDLVDSIVRVVGEARISPQRLMFEITETAAMKNVERSTRIINDLQALGFDIAIDDFGTGYSSLAYLAQFHCRQIKIDRFFTSRLELSDHSGRAIVSAIIALAHALGMEVVAEGVETEHQLQELQSLNCDQVQGFLLGRPVAAPLLADVFDDCLYSAAPQQASRLH</sequence>
<keyword evidence="1" id="KW-0812">Transmembrane</keyword>
<dbReference type="Proteomes" id="UP001629246">
    <property type="component" value="Unassembled WGS sequence"/>
</dbReference>
<dbReference type="PANTHER" id="PTHR44757">
    <property type="entry name" value="DIGUANYLATE CYCLASE DGCP"/>
    <property type="match status" value="1"/>
</dbReference>
<dbReference type="InterPro" id="IPR035919">
    <property type="entry name" value="EAL_sf"/>
</dbReference>
<reference evidence="5 6" key="1">
    <citation type="journal article" date="2024" name="Chem. Sci.">
        <title>Discovery of megapolipeptins by genome mining of a Burkholderiales bacteria collection.</title>
        <authorList>
            <person name="Paulo B.S."/>
            <person name="Recchia M.J.J."/>
            <person name="Lee S."/>
            <person name="Fergusson C.H."/>
            <person name="Romanowski S.B."/>
            <person name="Hernandez A."/>
            <person name="Krull N."/>
            <person name="Liu D.Y."/>
            <person name="Cavanagh H."/>
            <person name="Bos A."/>
            <person name="Gray C.A."/>
            <person name="Murphy B.T."/>
            <person name="Linington R.G."/>
            <person name="Eustaquio A.S."/>
        </authorList>
    </citation>
    <scope>NUCLEOTIDE SEQUENCE [LARGE SCALE GENOMIC DNA]</scope>
    <source>
        <strain evidence="5 6">RL21-008-BIB-A</strain>
    </source>
</reference>